<dbReference type="Gene3D" id="3.40.50.150">
    <property type="entry name" value="Vaccinia Virus protein VP39"/>
    <property type="match status" value="1"/>
</dbReference>
<name>A0A1H6BZE2_9BACT</name>
<dbReference type="AlphaFoldDB" id="A0A1H6BZE2"/>
<sequence length="216" mass="24313">MDSQPNFDRIAHLYRWSEYLALGRLLEQVRFHLLPRLQDRTNALVLGDGDGRFLARLMTQNPALHATAIDISAKMLDLLRARCLRTSPAAGARLHTLRTSALEADAPPQTDLIATHFLLDCLTQQQVDELTQRLAAQVQPGCLWVVSDFEVPQSPVLGFFGALYVRTLYLAFRMLTGLRVTHLPDPQQALAAAGFARIERQERLGGLLYTELWVRL</sequence>
<dbReference type="OrthoDB" id="117239at2"/>
<keyword evidence="3" id="KW-1185">Reference proteome</keyword>
<dbReference type="GO" id="GO:0032259">
    <property type="term" value="P:methylation"/>
    <property type="evidence" value="ECO:0007669"/>
    <property type="project" value="UniProtKB-KW"/>
</dbReference>
<evidence type="ECO:0000313" key="3">
    <source>
        <dbReference type="Proteomes" id="UP000236728"/>
    </source>
</evidence>
<dbReference type="Proteomes" id="UP000236728">
    <property type="component" value="Unassembled WGS sequence"/>
</dbReference>
<dbReference type="EMBL" id="FNVA01000008">
    <property type="protein sequence ID" value="SEG66074.1"/>
    <property type="molecule type" value="Genomic_DNA"/>
</dbReference>
<dbReference type="Pfam" id="PF08242">
    <property type="entry name" value="Methyltransf_12"/>
    <property type="match status" value="1"/>
</dbReference>
<keyword evidence="2" id="KW-0830">Ubiquinone</keyword>
<dbReference type="InterPro" id="IPR029063">
    <property type="entry name" value="SAM-dependent_MTases_sf"/>
</dbReference>
<dbReference type="GO" id="GO:0008168">
    <property type="term" value="F:methyltransferase activity"/>
    <property type="evidence" value="ECO:0007669"/>
    <property type="project" value="UniProtKB-KW"/>
</dbReference>
<keyword evidence="2" id="KW-0489">Methyltransferase</keyword>
<keyword evidence="2" id="KW-0808">Transferase</keyword>
<feature type="domain" description="Methyltransferase type 12" evidence="1">
    <location>
        <begin position="45"/>
        <end position="142"/>
    </location>
</feature>
<accession>A0A1H6BZE2</accession>
<evidence type="ECO:0000259" key="1">
    <source>
        <dbReference type="Pfam" id="PF08242"/>
    </source>
</evidence>
<dbReference type="RefSeq" id="WP_103934943.1">
    <property type="nucleotide sequence ID" value="NZ_FNVA01000008.1"/>
</dbReference>
<protein>
    <submittedName>
        <fullName evidence="2">Ubiquinone/menaquinone biosynthesis C-methylase UbiE</fullName>
    </submittedName>
</protein>
<proteinExistence type="predicted"/>
<dbReference type="SUPFAM" id="SSF53335">
    <property type="entry name" value="S-adenosyl-L-methionine-dependent methyltransferases"/>
    <property type="match status" value="1"/>
</dbReference>
<evidence type="ECO:0000313" key="2">
    <source>
        <dbReference type="EMBL" id="SEG66074.1"/>
    </source>
</evidence>
<reference evidence="2 3" key="1">
    <citation type="submission" date="2016-10" db="EMBL/GenBank/DDBJ databases">
        <authorList>
            <person name="de Groot N.N."/>
        </authorList>
    </citation>
    <scope>NUCLEOTIDE SEQUENCE [LARGE SCALE GENOMIC DNA]</scope>
    <source>
        <strain evidence="2 3">DSM 22489</strain>
    </source>
</reference>
<organism evidence="2 3">
    <name type="scientific">Bryocella elongata</name>
    <dbReference type="NCBI Taxonomy" id="863522"/>
    <lineage>
        <taxon>Bacteria</taxon>
        <taxon>Pseudomonadati</taxon>
        <taxon>Acidobacteriota</taxon>
        <taxon>Terriglobia</taxon>
        <taxon>Terriglobales</taxon>
        <taxon>Acidobacteriaceae</taxon>
        <taxon>Bryocella</taxon>
    </lineage>
</organism>
<dbReference type="InterPro" id="IPR013217">
    <property type="entry name" value="Methyltransf_12"/>
</dbReference>
<gene>
    <name evidence="2" type="ORF">SAMN05421819_4094</name>
</gene>